<proteinExistence type="inferred from homology"/>
<dbReference type="InterPro" id="IPR002594">
    <property type="entry name" value="GH12"/>
</dbReference>
<organism evidence="3 4">
    <name type="scientific">Sulfolobus acidocaldarius (strain ATCC 33909 / DSM 639 / JCM 8929 / NBRC 15157 / NCIMB 11770)</name>
    <dbReference type="NCBI Taxonomy" id="330779"/>
    <lineage>
        <taxon>Archaea</taxon>
        <taxon>Thermoproteota</taxon>
        <taxon>Thermoprotei</taxon>
        <taxon>Sulfolobales</taxon>
        <taxon>Sulfolobaceae</taxon>
        <taxon>Sulfolobus</taxon>
    </lineage>
</organism>
<dbReference type="InterPro" id="IPR013319">
    <property type="entry name" value="GH11/12"/>
</dbReference>
<dbReference type="GO" id="GO:0000272">
    <property type="term" value="P:polysaccharide catabolic process"/>
    <property type="evidence" value="ECO:0007669"/>
    <property type="project" value="InterPro"/>
</dbReference>
<name>Q4J7S3_SULAC</name>
<feature type="transmembrane region" description="Helical" evidence="2">
    <location>
        <begin position="7"/>
        <end position="26"/>
    </location>
</feature>
<dbReference type="Pfam" id="PF01670">
    <property type="entry name" value="Glyco_hydro_12"/>
    <property type="match status" value="1"/>
</dbReference>
<dbReference type="GO" id="GO:0008810">
    <property type="term" value="F:cellulase activity"/>
    <property type="evidence" value="ECO:0007669"/>
    <property type="project" value="InterPro"/>
</dbReference>
<evidence type="ECO:0000313" key="3">
    <source>
        <dbReference type="EMBL" id="AAY81158.1"/>
    </source>
</evidence>
<dbReference type="EMBL" id="CP000077">
    <property type="protein sequence ID" value="AAY81158.1"/>
    <property type="molecule type" value="Genomic_DNA"/>
</dbReference>
<keyword evidence="2" id="KW-1133">Transmembrane helix</keyword>
<dbReference type="InterPro" id="IPR013320">
    <property type="entry name" value="ConA-like_dom_sf"/>
</dbReference>
<evidence type="ECO:0000313" key="4">
    <source>
        <dbReference type="Proteomes" id="UP000001018"/>
    </source>
</evidence>
<evidence type="ECO:0000256" key="2">
    <source>
        <dbReference type="SAM" id="Phobius"/>
    </source>
</evidence>
<dbReference type="PATRIC" id="fig|330779.12.peg.1800"/>
<comment type="similarity">
    <text evidence="1">Belongs to the glycosyl hydrolase 12 (cellulase H) family.</text>
</comment>
<dbReference type="KEGG" id="sai:Saci_1852"/>
<keyword evidence="4" id="KW-1185">Reference proteome</keyword>
<accession>Q4J7S3</accession>
<sequence>MLILLSAIFLIIFITIIVFIVLLPNYSKNDCIITLGNTYGGEFSILGKYQSDSTYAIGMVYSKNASLFVSPFLWNLKTALGYTNLTYRGNTLVVNVNFTNFEKINSNLQVDGYPGVMYGQEDWFPFAGRTLMPSCFVLPVKVISLPNFNSTLSYKINDNRGIIDDFSYDIWLTQNPNTTYIQFPDVEIMIWLYHNETLSDYFVKAGVMSVNIMVNGTVIQDDFTVYILPHTGSSNGWIGVYYISQLELSAGNITVPMSTLIKDSFNYIRGVFPDLQTSAYYLNAIQVGMEFNDINGVVNVGYTLYNWTITI</sequence>
<evidence type="ECO:0000256" key="1">
    <source>
        <dbReference type="ARBA" id="ARBA00005519"/>
    </source>
</evidence>
<dbReference type="eggNOG" id="arCOG03858">
    <property type="taxonomic scope" value="Archaea"/>
</dbReference>
<dbReference type="SUPFAM" id="SSF49899">
    <property type="entry name" value="Concanavalin A-like lectins/glucanases"/>
    <property type="match status" value="1"/>
</dbReference>
<gene>
    <name evidence="3" type="ordered locus">Saci_1852</name>
</gene>
<evidence type="ECO:0008006" key="5">
    <source>
        <dbReference type="Google" id="ProtNLM"/>
    </source>
</evidence>
<reference evidence="3 4" key="1">
    <citation type="journal article" date="2005" name="J. Bacteriol.">
        <title>The genome of Sulfolobus acidocaldarius, a model organism of the Crenarchaeota.</title>
        <authorList>
            <person name="Chen L."/>
            <person name="Brugger K."/>
            <person name="Skovgaard M."/>
            <person name="Redder P."/>
            <person name="She Q."/>
            <person name="Torarinsson E."/>
            <person name="Greve B."/>
            <person name="Awayez M."/>
            <person name="Zibat A."/>
            <person name="Klenk H.-P."/>
            <person name="Garrett R.A."/>
        </authorList>
    </citation>
    <scope>NUCLEOTIDE SEQUENCE [LARGE SCALE GENOMIC DNA]</scope>
    <source>
        <strain evidence="4">ATCC 33909 / DSM 639 / JCM 8929 / NBRC 15157 / NCIMB 11770</strain>
    </source>
</reference>
<protein>
    <recommendedName>
        <fullName evidence="5">Cellulase</fullName>
    </recommendedName>
</protein>
<keyword evidence="2" id="KW-0812">Transmembrane</keyword>
<dbReference type="SMR" id="Q4J7S3"/>
<dbReference type="HOGENOM" id="CLU_865009_0_0_2"/>
<dbReference type="Gene3D" id="2.60.120.180">
    <property type="match status" value="1"/>
</dbReference>
<dbReference type="Proteomes" id="UP000001018">
    <property type="component" value="Chromosome"/>
</dbReference>
<keyword evidence="2" id="KW-0472">Membrane</keyword>
<dbReference type="CAZy" id="GH12">
    <property type="family name" value="Glycoside Hydrolase Family 12"/>
</dbReference>
<dbReference type="AlphaFoldDB" id="Q4J7S3"/>